<reference evidence="1 2" key="1">
    <citation type="submission" date="2017-05" db="EMBL/GenBank/DDBJ databases">
        <title>Biotechnological potential of actinobacteria isolated from South African environments.</title>
        <authorList>
            <person name="Le Roes-Hill M."/>
            <person name="Prins A."/>
            <person name="Durrell K.A."/>
        </authorList>
    </citation>
    <scope>NUCLEOTIDE SEQUENCE [LARGE SCALE GENOMIC DNA]</scope>
    <source>
        <strain evidence="1 2">HMC13</strain>
    </source>
</reference>
<sequence length="55" mass="6266">MASKKALNPPVGECRQCWLHAYDSREQHKHLKPREDCPACVDHMLNGHGNMIVGR</sequence>
<accession>A0A243S631</accession>
<organism evidence="1 2">
    <name type="scientific">Streptomyces swartbergensis</name>
    <dbReference type="NCBI Taxonomy" id="487165"/>
    <lineage>
        <taxon>Bacteria</taxon>
        <taxon>Bacillati</taxon>
        <taxon>Actinomycetota</taxon>
        <taxon>Actinomycetes</taxon>
        <taxon>Kitasatosporales</taxon>
        <taxon>Streptomycetaceae</taxon>
        <taxon>Streptomyces</taxon>
    </lineage>
</organism>
<dbReference type="RefSeq" id="WP_086600867.1">
    <property type="nucleotide sequence ID" value="NZ_NGFN01000054.1"/>
</dbReference>
<keyword evidence="2" id="KW-1185">Reference proteome</keyword>
<dbReference type="Proteomes" id="UP000195105">
    <property type="component" value="Unassembled WGS sequence"/>
</dbReference>
<dbReference type="AlphaFoldDB" id="A0A243S631"/>
<name>A0A243S631_9ACTN</name>
<gene>
    <name evidence="1" type="ORF">CA983_11915</name>
</gene>
<comment type="caution">
    <text evidence="1">The sequence shown here is derived from an EMBL/GenBank/DDBJ whole genome shotgun (WGS) entry which is preliminary data.</text>
</comment>
<proteinExistence type="predicted"/>
<dbReference type="EMBL" id="NGFN01000054">
    <property type="protein sequence ID" value="OUD03030.1"/>
    <property type="molecule type" value="Genomic_DNA"/>
</dbReference>
<protein>
    <submittedName>
        <fullName evidence="1">PRL2-8</fullName>
    </submittedName>
</protein>
<evidence type="ECO:0000313" key="1">
    <source>
        <dbReference type="EMBL" id="OUD03030.1"/>
    </source>
</evidence>
<evidence type="ECO:0000313" key="2">
    <source>
        <dbReference type="Proteomes" id="UP000195105"/>
    </source>
</evidence>